<evidence type="ECO:0000256" key="5">
    <source>
        <dbReference type="ARBA" id="ARBA00022898"/>
    </source>
</evidence>
<evidence type="ECO:0000256" key="3">
    <source>
        <dbReference type="ARBA" id="ARBA00022576"/>
    </source>
</evidence>
<dbReference type="CDD" id="cd00609">
    <property type="entry name" value="AAT_like"/>
    <property type="match status" value="1"/>
</dbReference>
<comment type="similarity">
    <text evidence="2">Belongs to the class-I pyridoxal-phosphate-dependent aminotransferase family.</text>
</comment>
<accession>A0A9D2UWQ3</accession>
<evidence type="ECO:0000256" key="2">
    <source>
        <dbReference type="ARBA" id="ARBA00007441"/>
    </source>
</evidence>
<reference evidence="8" key="1">
    <citation type="journal article" date="2021" name="PeerJ">
        <title>Extensive microbial diversity within the chicken gut microbiome revealed by metagenomics and culture.</title>
        <authorList>
            <person name="Gilroy R."/>
            <person name="Ravi A."/>
            <person name="Getino M."/>
            <person name="Pursley I."/>
            <person name="Horton D.L."/>
            <person name="Alikhan N.F."/>
            <person name="Baker D."/>
            <person name="Gharbi K."/>
            <person name="Hall N."/>
            <person name="Watson M."/>
            <person name="Adriaenssens E.M."/>
            <person name="Foster-Nyarko E."/>
            <person name="Jarju S."/>
            <person name="Secka A."/>
            <person name="Antonio M."/>
            <person name="Oren A."/>
            <person name="Chaudhuri R.R."/>
            <person name="La Ragione R."/>
            <person name="Hildebrand F."/>
            <person name="Pallen M.J."/>
        </authorList>
    </citation>
    <scope>NUCLEOTIDE SEQUENCE</scope>
    <source>
        <strain evidence="8">ChiGjej6B6-11269</strain>
    </source>
</reference>
<sequence>MRQFKKSSKLDNVLYDVRGPVADEANRMESEGLRILKLNIGNPAPFGFRTPDEVIQDMRLQLPDCEGYSDSHGLFSARKAIMQYAQIKHIPNVSMDGIYTGNGVSELINLCMQALLDNGDEILIPSPDYPLWTACATLSGGVPVHYICDEQAEWCPDIADIESKVTSRTKAIVIINPNNPTGAVYPREILEQIVEVARKHQLMIFSDEIYDRLCMDGHEHISIASLAPDLPCVTSSGLSKSHMIAGYRIGWMILSGNRRCMEDFTYGVNMLSNMRLCSNVPAQSIVQTALWGHQSVEGYVRPGGRVYEQRNYVYEALNSIPGISAVKPKAAFYIFPRIDVKKFNITDDEQFALDLLHQKRILITRGGGFNWHEPDHFRIVYLPRMEVLHEAMEDLADFFAHYRQ</sequence>
<keyword evidence="5" id="KW-0663">Pyridoxal phosphate</keyword>
<comment type="cofactor">
    <cofactor evidence="1">
        <name>pyridoxal 5'-phosphate</name>
        <dbReference type="ChEBI" id="CHEBI:597326"/>
    </cofactor>
</comment>
<keyword evidence="3 8" id="KW-0032">Aminotransferase</keyword>
<dbReference type="AlphaFoldDB" id="A0A9D2UWQ3"/>
<evidence type="ECO:0000259" key="7">
    <source>
        <dbReference type="Pfam" id="PF00155"/>
    </source>
</evidence>
<proteinExistence type="inferred from homology"/>
<dbReference type="EMBL" id="DYWI01000071">
    <property type="protein sequence ID" value="HJF65321.1"/>
    <property type="molecule type" value="Genomic_DNA"/>
</dbReference>
<keyword evidence="4" id="KW-0808">Transferase</keyword>
<dbReference type="GO" id="GO:0004021">
    <property type="term" value="F:L-alanine:2-oxoglutarate aminotransferase activity"/>
    <property type="evidence" value="ECO:0007669"/>
    <property type="project" value="UniProtKB-EC"/>
</dbReference>
<dbReference type="Pfam" id="PF00155">
    <property type="entry name" value="Aminotran_1_2"/>
    <property type="match status" value="1"/>
</dbReference>
<dbReference type="EC" id="2.6.1.2" evidence="6"/>
<dbReference type="Proteomes" id="UP000786989">
    <property type="component" value="Unassembled WGS sequence"/>
</dbReference>
<dbReference type="InterPro" id="IPR015424">
    <property type="entry name" value="PyrdxlP-dep_Trfase"/>
</dbReference>
<dbReference type="SUPFAM" id="SSF53383">
    <property type="entry name" value="PLP-dependent transferases"/>
    <property type="match status" value="1"/>
</dbReference>
<dbReference type="Gene3D" id="3.90.1150.10">
    <property type="entry name" value="Aspartate Aminotransferase, domain 1"/>
    <property type="match status" value="1"/>
</dbReference>
<evidence type="ECO:0000313" key="8">
    <source>
        <dbReference type="EMBL" id="HJF65321.1"/>
    </source>
</evidence>
<comment type="caution">
    <text evidence="8">The sequence shown here is derived from an EMBL/GenBank/DDBJ whole genome shotgun (WGS) entry which is preliminary data.</text>
</comment>
<dbReference type="PANTHER" id="PTHR43488:SF2">
    <property type="entry name" value="GLUTAMATE-PYRUVATE AMINOTRANSFERASE ALAA"/>
    <property type="match status" value="1"/>
</dbReference>
<organism evidence="8 9">
    <name type="scientific">Slackia equolifaciens</name>
    <dbReference type="NCBI Taxonomy" id="498718"/>
    <lineage>
        <taxon>Bacteria</taxon>
        <taxon>Bacillati</taxon>
        <taxon>Actinomycetota</taxon>
        <taxon>Coriobacteriia</taxon>
        <taxon>Eggerthellales</taxon>
        <taxon>Eggerthellaceae</taxon>
        <taxon>Slackia</taxon>
    </lineage>
</organism>
<dbReference type="InterPro" id="IPR015422">
    <property type="entry name" value="PyrdxlP-dep_Trfase_small"/>
</dbReference>
<feature type="domain" description="Aminotransferase class I/classII large" evidence="7">
    <location>
        <begin position="35"/>
        <end position="391"/>
    </location>
</feature>
<dbReference type="InterPro" id="IPR015421">
    <property type="entry name" value="PyrdxlP-dep_Trfase_major"/>
</dbReference>
<evidence type="ECO:0000256" key="6">
    <source>
        <dbReference type="ARBA" id="ARBA00026106"/>
    </source>
</evidence>
<dbReference type="Gene3D" id="3.40.640.10">
    <property type="entry name" value="Type I PLP-dependent aspartate aminotransferase-like (Major domain)"/>
    <property type="match status" value="1"/>
</dbReference>
<gene>
    <name evidence="8" type="ORF">K8U77_04285</name>
</gene>
<protein>
    <recommendedName>
        <fullName evidence="6">alanine transaminase</fullName>
        <ecNumber evidence="6">2.6.1.2</ecNumber>
    </recommendedName>
</protein>
<dbReference type="PANTHER" id="PTHR43488">
    <property type="entry name" value="GLUTAMATE-PYRUVATE AMINOTRANSFERASE ALAA"/>
    <property type="match status" value="1"/>
</dbReference>
<evidence type="ECO:0000256" key="1">
    <source>
        <dbReference type="ARBA" id="ARBA00001933"/>
    </source>
</evidence>
<reference evidence="8" key="2">
    <citation type="submission" date="2021-09" db="EMBL/GenBank/DDBJ databases">
        <authorList>
            <person name="Gilroy R."/>
        </authorList>
    </citation>
    <scope>NUCLEOTIDE SEQUENCE</scope>
    <source>
        <strain evidence="8">ChiGjej6B6-11269</strain>
    </source>
</reference>
<dbReference type="InterPro" id="IPR004839">
    <property type="entry name" value="Aminotransferase_I/II_large"/>
</dbReference>
<dbReference type="InterPro" id="IPR051926">
    <property type="entry name" value="Ala_Aminotransferase"/>
</dbReference>
<evidence type="ECO:0000256" key="4">
    <source>
        <dbReference type="ARBA" id="ARBA00022679"/>
    </source>
</evidence>
<dbReference type="GO" id="GO:0030170">
    <property type="term" value="F:pyridoxal phosphate binding"/>
    <property type="evidence" value="ECO:0007669"/>
    <property type="project" value="InterPro"/>
</dbReference>
<name>A0A9D2UWQ3_9ACTN</name>
<evidence type="ECO:0000313" key="9">
    <source>
        <dbReference type="Proteomes" id="UP000786989"/>
    </source>
</evidence>